<evidence type="ECO:0000313" key="1">
    <source>
        <dbReference type="EMBL" id="NEL80145.1"/>
    </source>
</evidence>
<proteinExistence type="predicted"/>
<evidence type="ECO:0000313" key="2">
    <source>
        <dbReference type="Proteomes" id="UP000471082"/>
    </source>
</evidence>
<sequence length="28" mass="3039">MSVPQLPLALRAPPDQRFDSYIAAPDGL</sequence>
<gene>
    <name evidence="1" type="ORF">G3W61_28340</name>
</gene>
<reference evidence="1 2" key="1">
    <citation type="submission" date="2019-11" db="EMBL/GenBank/DDBJ databases">
        <title>Genome-resolved metagenomics to study the prevalence of co-infection and intraspecific heterogeneity among plant pathogen metapopulations.</title>
        <authorList>
            <person name="Newberry E."/>
            <person name="Bhandari R."/>
            <person name="Kemble J."/>
            <person name="Sikora E."/>
            <person name="Potnis N."/>
        </authorList>
    </citation>
    <scope>NUCLEOTIDE SEQUENCE [LARGE SCALE GENOMIC DNA]</scope>
    <source>
        <strain evidence="1">Xp_Tom_Tuscaloosa_18b</strain>
    </source>
</reference>
<name>A0A7X5N297_XANPE</name>
<dbReference type="Proteomes" id="UP000471082">
    <property type="component" value="Unassembled WGS sequence"/>
</dbReference>
<comment type="caution">
    <text evidence="1">The sequence shown here is derived from an EMBL/GenBank/DDBJ whole genome shotgun (WGS) entry which is preliminary data.</text>
</comment>
<dbReference type="EMBL" id="JAAGYU010001285">
    <property type="protein sequence ID" value="NEL80145.1"/>
    <property type="molecule type" value="Genomic_DNA"/>
</dbReference>
<feature type="non-terminal residue" evidence="1">
    <location>
        <position position="28"/>
    </location>
</feature>
<dbReference type="AlphaFoldDB" id="A0A7X5N297"/>
<organism evidence="1 2">
    <name type="scientific">Xanthomonas perforans</name>
    <dbReference type="NCBI Taxonomy" id="442694"/>
    <lineage>
        <taxon>Bacteria</taxon>
        <taxon>Pseudomonadati</taxon>
        <taxon>Pseudomonadota</taxon>
        <taxon>Gammaproteobacteria</taxon>
        <taxon>Lysobacterales</taxon>
        <taxon>Lysobacteraceae</taxon>
        <taxon>Xanthomonas</taxon>
    </lineage>
</organism>
<accession>A0A7X5N297</accession>
<protein>
    <submittedName>
        <fullName evidence="1">DnaA regulatory inactivator Hda</fullName>
    </submittedName>
</protein>